<dbReference type="Proteomes" id="UP000590749">
    <property type="component" value="Unassembled WGS sequence"/>
</dbReference>
<comment type="caution">
    <text evidence="2">The sequence shown here is derived from an EMBL/GenBank/DDBJ whole genome shotgun (WGS) entry which is preliminary data.</text>
</comment>
<feature type="transmembrane region" description="Helical" evidence="1">
    <location>
        <begin position="39"/>
        <end position="59"/>
    </location>
</feature>
<keyword evidence="1" id="KW-1133">Transmembrane helix</keyword>
<keyword evidence="1" id="KW-0472">Membrane</keyword>
<keyword evidence="3" id="KW-1185">Reference proteome</keyword>
<dbReference type="AlphaFoldDB" id="A0A7W5AGA2"/>
<keyword evidence="1" id="KW-0812">Transmembrane</keyword>
<name>A0A7W5AGA2_9ACTN</name>
<evidence type="ECO:0000313" key="2">
    <source>
        <dbReference type="EMBL" id="MBB3095525.1"/>
    </source>
</evidence>
<feature type="transmembrane region" description="Helical" evidence="1">
    <location>
        <begin position="71"/>
        <end position="93"/>
    </location>
</feature>
<dbReference type="EMBL" id="JACHXF010000006">
    <property type="protein sequence ID" value="MBB3095525.1"/>
    <property type="molecule type" value="Genomic_DNA"/>
</dbReference>
<evidence type="ECO:0000256" key="1">
    <source>
        <dbReference type="SAM" id="Phobius"/>
    </source>
</evidence>
<feature type="transmembrane region" description="Helical" evidence="1">
    <location>
        <begin position="99"/>
        <end position="118"/>
    </location>
</feature>
<accession>A0A7W5AGA2</accession>
<evidence type="ECO:0000313" key="3">
    <source>
        <dbReference type="Proteomes" id="UP000590749"/>
    </source>
</evidence>
<organism evidence="2 3">
    <name type="scientific">Actinoplanes campanulatus</name>
    <dbReference type="NCBI Taxonomy" id="113559"/>
    <lineage>
        <taxon>Bacteria</taxon>
        <taxon>Bacillati</taxon>
        <taxon>Actinomycetota</taxon>
        <taxon>Actinomycetes</taxon>
        <taxon>Micromonosporales</taxon>
        <taxon>Micromonosporaceae</taxon>
        <taxon>Actinoplanes</taxon>
    </lineage>
</organism>
<protein>
    <submittedName>
        <fullName evidence="2">Uncharacterized protein</fullName>
    </submittedName>
</protein>
<sequence>MPEVRVVGTALHAMAVVIFGLLAWSGADGIRSGVPELGVPMFIAGVAGSVGALVILSSVLRGRHGTADQRVARIGMAVAAVATVVVGVALAPAGSERGFVIAVNAGVGALLAVFAALAGK</sequence>
<dbReference type="RefSeq" id="WP_183220347.1">
    <property type="nucleotide sequence ID" value="NZ_BMPW01000004.1"/>
</dbReference>
<gene>
    <name evidence="2" type="ORF">FHR83_003195</name>
</gene>
<proteinExistence type="predicted"/>
<feature type="transmembrane region" description="Helical" evidence="1">
    <location>
        <begin position="7"/>
        <end position="27"/>
    </location>
</feature>
<reference evidence="2 3" key="1">
    <citation type="submission" date="2020-08" db="EMBL/GenBank/DDBJ databases">
        <title>Genomic Encyclopedia of Type Strains, Phase III (KMG-III): the genomes of soil and plant-associated and newly described type strains.</title>
        <authorList>
            <person name="Whitman W."/>
        </authorList>
    </citation>
    <scope>NUCLEOTIDE SEQUENCE [LARGE SCALE GENOMIC DNA]</scope>
    <source>
        <strain evidence="2 3">CECT 3287</strain>
    </source>
</reference>